<evidence type="ECO:0000313" key="2">
    <source>
        <dbReference type="EMBL" id="CAF4286040.1"/>
    </source>
</evidence>
<evidence type="ECO:0000313" key="3">
    <source>
        <dbReference type="Proteomes" id="UP000663829"/>
    </source>
</evidence>
<comment type="caution">
    <text evidence="1">The sequence shown here is derived from an EMBL/GenBank/DDBJ whole genome shotgun (WGS) entry which is preliminary data.</text>
</comment>
<accession>A0A815KIE0</accession>
<keyword evidence="3" id="KW-1185">Reference proteome</keyword>
<dbReference type="Proteomes" id="UP000681722">
    <property type="component" value="Unassembled WGS sequence"/>
</dbReference>
<dbReference type="EMBL" id="CAJNOQ010017015">
    <property type="protein sequence ID" value="CAF1391517.1"/>
    <property type="molecule type" value="Genomic_DNA"/>
</dbReference>
<name>A0A815KIE0_9BILA</name>
<gene>
    <name evidence="1" type="ORF">GPM918_LOCUS32818</name>
    <name evidence="2" type="ORF">SRO942_LOCUS33491</name>
</gene>
<organism evidence="1 3">
    <name type="scientific">Didymodactylos carnosus</name>
    <dbReference type="NCBI Taxonomy" id="1234261"/>
    <lineage>
        <taxon>Eukaryota</taxon>
        <taxon>Metazoa</taxon>
        <taxon>Spiralia</taxon>
        <taxon>Gnathifera</taxon>
        <taxon>Rotifera</taxon>
        <taxon>Eurotatoria</taxon>
        <taxon>Bdelloidea</taxon>
        <taxon>Philodinida</taxon>
        <taxon>Philodinidae</taxon>
        <taxon>Didymodactylos</taxon>
    </lineage>
</organism>
<reference evidence="1" key="1">
    <citation type="submission" date="2021-02" db="EMBL/GenBank/DDBJ databases">
        <authorList>
            <person name="Nowell W R."/>
        </authorList>
    </citation>
    <scope>NUCLEOTIDE SEQUENCE</scope>
</reference>
<dbReference type="SUPFAM" id="SSF48371">
    <property type="entry name" value="ARM repeat"/>
    <property type="match status" value="1"/>
</dbReference>
<evidence type="ECO:0000313" key="1">
    <source>
        <dbReference type="EMBL" id="CAF1391517.1"/>
    </source>
</evidence>
<dbReference type="InterPro" id="IPR016024">
    <property type="entry name" value="ARM-type_fold"/>
</dbReference>
<dbReference type="OrthoDB" id="10067052at2759"/>
<dbReference type="EMBL" id="CAJOBC010082422">
    <property type="protein sequence ID" value="CAF4286040.1"/>
    <property type="molecule type" value="Genomic_DNA"/>
</dbReference>
<sequence length="1365" mass="159159">MKQPLRLRRVVITALAVRKFQKFESDRFKQSIECEFDKTVAINELKRSHEQDKSFDLKESKKFAYYIRKFTLTFDELKYVHTDLLSQLNKYLNGLSSNFDEQVHYFLCLSLKYLTQNSKQLKEEIQYSLVIDLIKRCNNESIKTELVYTLAYMTEKLTLNNELIDELSSLVLNKFDINEEAKGLLLAQLEISKSLHGNDQLKTEYRFISTGKSNGNQKMNKLVVTKTIQTVKSTFNNKESEEAKMIFMNLSDALKNRNRTLNMKTTLEKIETIDDTSGDDRSMWRSTWAESLNLYTLVVSQGQTLKSDDKDYYLPEKLFGSHFCFNTNIFSGGIISTNRKQKVYSFFINRMIAATLLRASKKQQLNSDAIDKLMMCVTDFDSFVSIALHCNENMLDLFVNAMHDDYDEFKELTQPDLVTIFIKRIIDKTIEIVIHKGWLWNSTEKENNSINLNVIYNCSIRNKQVLTKNRIKKIQQYLTDYQENDAKFTKTIFQLMHIADSTNNSDYKTTFNTYINVLVRGTRANNEMIISFINNQAKDAKRSKELFTDKILEKLINLLNSDDYDTKIKEDIVEIINTYLEHETNKALKDKHLELLIQYILDPSNSSDNLINSVLTSILIIAEKQSLLSNRIVKILIDNMKCFGENSSNYILLILSRVIHERNSLDDEQDLEKISFKLESNDVVQLNDDSKIIFTQRSKQNQHGNQISLLTANLIFLFIQKEILITNKTIENLILALNNDDKQTKIISSKCIYKLSKYIMLENDTLSQMKDFVNDQIYDVSIYILAAYSCGLMFLSVFDQPINAMHMDNLSSLFLTQNLRLGEIGTNKILQNSADNLYMSINVRRRYNSFKFLEKARQNQDLPEGIFYKIELVKAAFVLSRSLNKKSIMKFLEEQTNNGIHLPIDTVIALEKEIYNEDALRILYNISKNKQIIQYDLLNKLINIFNPNSDQFILINIFENVAKNNQTLSIELLKKLEIALNRKTIEDKVLSIFIYLAQKELLSALGSLIQTHHINIKQYQQQIEEILENGIRSDNIHLQKMCIHVLKLLAQFITINSNLFDIIIKIGISFDCDRIIKDEIYSLFTFMEQNSHNNQLTNKYKAKIQLANLNYQSNSELLNQLKTYANYEDGLLEQNYCQLKNIIDQDLQLQENTLEILHLSKSKNQMTNDLIESIVLLYESTNSQVIMNSCSKLLEDVNCSGKNLNNRVMKIVYEKQRNDKANEIKQAFSQNNLYKQLQVQFQFNDEQINELIKMSIKSDPFYYNNQQFVLLIEQILLTNTCDEITLQCYCRIIKEQKCQKAEEILDKLVQTTNETSLLLLLIESIYYSLKYCHLSDNCFIFLENNLDHDDRLIQSFAFKGFKNNS</sequence>
<dbReference type="Proteomes" id="UP000663829">
    <property type="component" value="Unassembled WGS sequence"/>
</dbReference>
<protein>
    <submittedName>
        <fullName evidence="1">Uncharacterized protein</fullName>
    </submittedName>
</protein>
<proteinExistence type="predicted"/>